<dbReference type="Pfam" id="PF00400">
    <property type="entry name" value="WD40"/>
    <property type="match status" value="2"/>
</dbReference>
<sequence length="1606" mass="179460">METGVLDTSNASSPDSDSLVLDSDLYDVDTYDVPDPGLLSEKDELCSVERLQGLQFFTGNERWQTLPLRTRARRLWLVLRTHLHDIVEKEKRAELRVARLTHGLEPLRRLEVEGGLCSVAQDAVGGRFVVLDGTGRLHQHTKDGWVQRKLQAPAALTGLVAVPDPLGAVGRFVGWGPAGLAILRQDLSLLWLSQPWVGRALGQEPTTCLPVPNLGLLLMAEVSGSLALWKFRSGGRRLVPYGLPLQPPPGLAGALQRLALGPMSARHLRHCFAAYGSAVLTFDLDNWALVEVHQDLHKTTISDLACCKEVEAMVTASQDSTVKVWEADWQIRMVFVGHTGPVTAMTVLPNTILVVSASQDGTLRTWDLQSAEQVGEVALGYWCQDALSERVNRLLAPAGPGWPVLSLCSSSVELWRVRDLYSPLSQLPAPVLHLQVAPVLPAPAEPSLPARLVCACADGSVYLVSAATGRTVSALLLEPEDCAAAVAYCLPREALWVLTRAGHLVRANAARCPMVVLHRVCPPPPPAPQPCSLHLYCHLIDPVMAFHCWEIVRQHGGDLRRSGVAWSWKNKNRYLPVVGHTDGALSVLDWRSSNTIFHTEAHSPGPVTAIASTRNSVVSSGGDLTVKMWRVFPYAEESLSLLRTFSCCHPVVMLCALGKRITVGFEDPESATYGLVQFGLGDRHRFDHRPQDDPKDHITGLCCCPTLKLYASSSLDCTIRIWTLDNRLLRLLQLNGAPQALAFCSNGGDLVLALGSRLCLVSHRHYLPTAYLVKKLCRKAPDVVDDPPLPLSNHESLTSSQLQKLTNLHGADSLSVALPFTHRQTPTLQQPLLEEDLEALEARDQDLQQLTQGLVVPVARPLPSWKQRQEAFDNYLRLIYGCGLLDIQSRMDSQQGSTLTLTKEKELQDTCTLPSAASGFREAIVSTEAQTSMAPLLQALGTPGQQFAYPPRVALPIPPIHRDMHSKASQLLACSSLSCDLGLSLDLQLQSGQLQGKMAVVLDTPSSFKQKKVPLLLKREPKEPLLNLSGFFPATTKPYKYYPRPISFPGYVPNSMVLQRMWLHQESGSEDSEWLRRHRRSTSRWQRRLTQWLRGQSEEDEEEEEEEEQELEFVWSSSSLYSDQQQDYSEQEAQDWCLQPRGKIAKIPTYFGSLFRYKHSPLEERYGHLPEFLHFFIVQNWFKKLFPLFTLEASPEMGTVEGLASRLVDILAETTWADRVHILHALLRLVPDVSRELHSRLQGSILHLLNLEQPPTFQDEIQKQFVILALQLLLACSLESRDVVLELMSYFLYSPDTYRPEIKKLLDGLGLQDLQDFLSKEMLTWVQGPDLNSKAVVRTRCCQKLEDMIQQLQTSALLSPREAMSRASLVSGARLSIPWTTPRPSEAFWRDSEVPLLVVSPSESETLGYELQVRRTLAQLHTRRTKEPLSETLQRFCSVSDAFLPATLRSETVPLEKTEWSQSQIVDLRPVDALNLFCERADQQSSMQEEAGPCSPPPASPLPRGQVPNTVVRPPRDRWLYPILRLQESRAPRSWMRGHRLSRIGTGRTRNLDCSIQVLKLPLPRVELQPFPPGWPAPARALPPRLLQPALQRYFLPEDADPDTYR</sequence>
<evidence type="ECO:0000256" key="4">
    <source>
        <dbReference type="SAM" id="MobiDB-lite"/>
    </source>
</evidence>
<dbReference type="InterPro" id="IPR036322">
    <property type="entry name" value="WD40_repeat_dom_sf"/>
</dbReference>
<dbReference type="PROSITE" id="PS50294">
    <property type="entry name" value="WD_REPEATS_REGION"/>
    <property type="match status" value="1"/>
</dbReference>
<dbReference type="InterPro" id="IPR001680">
    <property type="entry name" value="WD40_rpt"/>
</dbReference>
<accession>A0A8B7V2Q2</accession>
<dbReference type="InterPro" id="IPR019775">
    <property type="entry name" value="WD40_repeat_CS"/>
</dbReference>
<dbReference type="CTD" id="340390"/>
<name>A0A8B7V2Q2_CASCN</name>
<feature type="region of interest" description="Disordered" evidence="4">
    <location>
        <begin position="1485"/>
        <end position="1511"/>
    </location>
</feature>
<dbReference type="KEGG" id="ccan:109690833"/>
<protein>
    <submittedName>
        <fullName evidence="5">WD repeat-containing protein 97</fullName>
    </submittedName>
</protein>
<keyword evidence="1 3" id="KW-0853">WD repeat</keyword>
<dbReference type="Gene3D" id="2.130.10.10">
    <property type="entry name" value="YVTN repeat-like/Quinoprotein amine dehydrogenase"/>
    <property type="match status" value="2"/>
</dbReference>
<dbReference type="SMART" id="SM00320">
    <property type="entry name" value="WD40"/>
    <property type="match status" value="5"/>
</dbReference>
<evidence type="ECO:0000256" key="2">
    <source>
        <dbReference type="ARBA" id="ARBA00022737"/>
    </source>
</evidence>
<proteinExistence type="predicted"/>
<feature type="repeat" description="WD" evidence="3">
    <location>
        <begin position="335"/>
        <end position="376"/>
    </location>
</feature>
<organism evidence="5">
    <name type="scientific">Castor canadensis</name>
    <name type="common">American beaver</name>
    <dbReference type="NCBI Taxonomy" id="51338"/>
    <lineage>
        <taxon>Eukaryota</taxon>
        <taxon>Metazoa</taxon>
        <taxon>Chordata</taxon>
        <taxon>Craniata</taxon>
        <taxon>Vertebrata</taxon>
        <taxon>Euteleostomi</taxon>
        <taxon>Mammalia</taxon>
        <taxon>Eutheria</taxon>
        <taxon>Euarchontoglires</taxon>
        <taxon>Glires</taxon>
        <taxon>Rodentia</taxon>
        <taxon>Castorimorpha</taxon>
        <taxon>Castoridae</taxon>
        <taxon>Castor</taxon>
    </lineage>
</organism>
<dbReference type="SUPFAM" id="SSF50978">
    <property type="entry name" value="WD40 repeat-like"/>
    <property type="match status" value="1"/>
</dbReference>
<evidence type="ECO:0000313" key="5">
    <source>
        <dbReference type="RefSeq" id="XP_020025998.1"/>
    </source>
</evidence>
<gene>
    <name evidence="5" type="primary">Wdr97</name>
</gene>
<evidence type="ECO:0000256" key="1">
    <source>
        <dbReference type="ARBA" id="ARBA00022574"/>
    </source>
</evidence>
<feature type="region of interest" description="Disordered" evidence="4">
    <location>
        <begin position="1"/>
        <end position="20"/>
    </location>
</feature>
<dbReference type="PANTHER" id="PTHR45532">
    <property type="entry name" value="WD REPEAT-CONTAINING PROTEIN 97"/>
    <property type="match status" value="1"/>
</dbReference>
<dbReference type="PRINTS" id="PR00320">
    <property type="entry name" value="GPROTEINBRPT"/>
</dbReference>
<reference evidence="5" key="1">
    <citation type="submission" date="2025-08" db="UniProtKB">
        <authorList>
            <consortium name="RefSeq"/>
        </authorList>
    </citation>
    <scope>IDENTIFICATION</scope>
    <source>
        <tissue evidence="5">Leukocyte</tissue>
    </source>
</reference>
<keyword evidence="2" id="KW-0677">Repeat</keyword>
<feature type="compositionally biased region" description="Polar residues" evidence="4">
    <location>
        <begin position="1"/>
        <end position="14"/>
    </location>
</feature>
<dbReference type="PROSITE" id="PS00678">
    <property type="entry name" value="WD_REPEATS_1"/>
    <property type="match status" value="1"/>
</dbReference>
<feature type="repeat" description="WD" evidence="3">
    <location>
        <begin position="294"/>
        <end position="326"/>
    </location>
</feature>
<dbReference type="PROSITE" id="PS50082">
    <property type="entry name" value="WD_REPEATS_2"/>
    <property type="match status" value="2"/>
</dbReference>
<dbReference type="OrthoDB" id="6262491at2759"/>
<dbReference type="PANTHER" id="PTHR45532:SF1">
    <property type="entry name" value="WD REPEAT-CONTAINING PROTEIN 97"/>
    <property type="match status" value="1"/>
</dbReference>
<dbReference type="RefSeq" id="XP_020025998.1">
    <property type="nucleotide sequence ID" value="XM_020170409.1"/>
</dbReference>
<evidence type="ECO:0000256" key="3">
    <source>
        <dbReference type="PROSITE-ProRule" id="PRU00221"/>
    </source>
</evidence>
<dbReference type="InterPro" id="IPR020472">
    <property type="entry name" value="WD40_PAC1"/>
</dbReference>
<dbReference type="InterPro" id="IPR015943">
    <property type="entry name" value="WD40/YVTN_repeat-like_dom_sf"/>
</dbReference>